<name>A0ACB9D087_CICIN</name>
<evidence type="ECO:0000313" key="1">
    <source>
        <dbReference type="EMBL" id="KAI3739737.1"/>
    </source>
</evidence>
<evidence type="ECO:0000313" key="2">
    <source>
        <dbReference type="Proteomes" id="UP001055811"/>
    </source>
</evidence>
<organism evidence="1 2">
    <name type="scientific">Cichorium intybus</name>
    <name type="common">Chicory</name>
    <dbReference type="NCBI Taxonomy" id="13427"/>
    <lineage>
        <taxon>Eukaryota</taxon>
        <taxon>Viridiplantae</taxon>
        <taxon>Streptophyta</taxon>
        <taxon>Embryophyta</taxon>
        <taxon>Tracheophyta</taxon>
        <taxon>Spermatophyta</taxon>
        <taxon>Magnoliopsida</taxon>
        <taxon>eudicotyledons</taxon>
        <taxon>Gunneridae</taxon>
        <taxon>Pentapetalae</taxon>
        <taxon>asterids</taxon>
        <taxon>campanulids</taxon>
        <taxon>Asterales</taxon>
        <taxon>Asteraceae</taxon>
        <taxon>Cichorioideae</taxon>
        <taxon>Cichorieae</taxon>
        <taxon>Cichoriinae</taxon>
        <taxon>Cichorium</taxon>
    </lineage>
</organism>
<keyword evidence="2" id="KW-1185">Reference proteome</keyword>
<proteinExistence type="predicted"/>
<sequence>MITSERLSIVRPTCPEAFKIRLTLSFMDQKPSRPLVNPSQAKYSVAEGMWEVCITFVRGFQDLCKGCIADGCVGHCGFRFDLNFSAGKTCRNEE</sequence>
<protein>
    <submittedName>
        <fullName evidence="1">Uncharacterized protein</fullName>
    </submittedName>
</protein>
<reference evidence="2" key="1">
    <citation type="journal article" date="2022" name="Mol. Ecol. Resour.">
        <title>The genomes of chicory, endive, great burdock and yacon provide insights into Asteraceae palaeo-polyploidization history and plant inulin production.</title>
        <authorList>
            <person name="Fan W."/>
            <person name="Wang S."/>
            <person name="Wang H."/>
            <person name="Wang A."/>
            <person name="Jiang F."/>
            <person name="Liu H."/>
            <person name="Zhao H."/>
            <person name="Xu D."/>
            <person name="Zhang Y."/>
        </authorList>
    </citation>
    <scope>NUCLEOTIDE SEQUENCE [LARGE SCALE GENOMIC DNA]</scope>
    <source>
        <strain evidence="2">cv. Punajuju</strain>
    </source>
</reference>
<reference evidence="1 2" key="2">
    <citation type="journal article" date="2022" name="Mol. Ecol. Resour.">
        <title>The genomes of chicory, endive, great burdock and yacon provide insights into Asteraceae paleo-polyploidization history and plant inulin production.</title>
        <authorList>
            <person name="Fan W."/>
            <person name="Wang S."/>
            <person name="Wang H."/>
            <person name="Wang A."/>
            <person name="Jiang F."/>
            <person name="Liu H."/>
            <person name="Zhao H."/>
            <person name="Xu D."/>
            <person name="Zhang Y."/>
        </authorList>
    </citation>
    <scope>NUCLEOTIDE SEQUENCE [LARGE SCALE GENOMIC DNA]</scope>
    <source>
        <strain evidence="2">cv. Punajuju</strain>
        <tissue evidence="1">Leaves</tissue>
    </source>
</reference>
<dbReference type="Proteomes" id="UP001055811">
    <property type="component" value="Linkage Group LG05"/>
</dbReference>
<gene>
    <name evidence="1" type="ORF">L2E82_30148</name>
</gene>
<comment type="caution">
    <text evidence="1">The sequence shown here is derived from an EMBL/GenBank/DDBJ whole genome shotgun (WGS) entry which is preliminary data.</text>
</comment>
<dbReference type="EMBL" id="CM042013">
    <property type="protein sequence ID" value="KAI3739737.1"/>
    <property type="molecule type" value="Genomic_DNA"/>
</dbReference>
<accession>A0ACB9D087</accession>